<dbReference type="PROSITE" id="PS50600">
    <property type="entry name" value="ULP_PROTEASE"/>
    <property type="match status" value="1"/>
</dbReference>
<evidence type="ECO:0000256" key="3">
    <source>
        <dbReference type="ARBA" id="ARBA00022801"/>
    </source>
</evidence>
<keyword evidence="2" id="KW-0645">Protease</keyword>
<comment type="similarity">
    <text evidence="1">Belongs to the peptidase C48 family.</text>
</comment>
<dbReference type="Gene3D" id="3.30.310.130">
    <property type="entry name" value="Ubiquitin-related"/>
    <property type="match status" value="1"/>
</dbReference>
<dbReference type="Proteomes" id="UP000011761">
    <property type="component" value="Unassembled WGS sequence"/>
</dbReference>
<evidence type="ECO:0000313" key="5">
    <source>
        <dbReference type="EMBL" id="EMC90981.1"/>
    </source>
</evidence>
<dbReference type="GO" id="GO:0019783">
    <property type="term" value="F:ubiquitin-like protein peptidase activity"/>
    <property type="evidence" value="ECO:0007669"/>
    <property type="project" value="UniProtKB-ARBA"/>
</dbReference>
<keyword evidence="6" id="KW-1185">Reference proteome</keyword>
<feature type="domain" description="Ubiquitin-like protease family profile" evidence="4">
    <location>
        <begin position="1"/>
        <end position="70"/>
    </location>
</feature>
<protein>
    <recommendedName>
        <fullName evidence="4">Ubiquitin-like protease family profile domain-containing protein</fullName>
    </recommendedName>
</protein>
<dbReference type="HOGENOM" id="CLU_2757397_0_0_1"/>
<dbReference type="EMBL" id="KB445565">
    <property type="protein sequence ID" value="EMC90981.1"/>
    <property type="molecule type" value="Genomic_DNA"/>
</dbReference>
<sequence>MPVLREQTNKYRIDQPSPEHLIVPVHWSSIAHWMIAVLHLEQDTFEVFDPCSLRTSTPSPALHFDSLLTA</sequence>
<dbReference type="Pfam" id="PF02902">
    <property type="entry name" value="Peptidase_C48"/>
    <property type="match status" value="1"/>
</dbReference>
<proteinExistence type="inferred from homology"/>
<gene>
    <name evidence="5" type="ORF">BAUCODRAFT_332766</name>
</gene>
<evidence type="ECO:0000256" key="1">
    <source>
        <dbReference type="ARBA" id="ARBA00005234"/>
    </source>
</evidence>
<dbReference type="InterPro" id="IPR003653">
    <property type="entry name" value="Peptidase_C48_C"/>
</dbReference>
<dbReference type="RefSeq" id="XP_007681903.1">
    <property type="nucleotide sequence ID" value="XM_007683713.1"/>
</dbReference>
<dbReference type="SUPFAM" id="SSF54001">
    <property type="entry name" value="Cysteine proteinases"/>
    <property type="match status" value="1"/>
</dbReference>
<dbReference type="GO" id="GO:0006508">
    <property type="term" value="P:proteolysis"/>
    <property type="evidence" value="ECO:0007669"/>
    <property type="project" value="UniProtKB-KW"/>
</dbReference>
<accession>M2M365</accession>
<dbReference type="InterPro" id="IPR038765">
    <property type="entry name" value="Papain-like_cys_pep_sf"/>
</dbReference>
<dbReference type="GeneID" id="19112048"/>
<organism evidence="5 6">
    <name type="scientific">Baudoinia panamericana (strain UAMH 10762)</name>
    <name type="common">Angels' share fungus</name>
    <name type="synonym">Baudoinia compniacensis (strain UAMH 10762)</name>
    <dbReference type="NCBI Taxonomy" id="717646"/>
    <lineage>
        <taxon>Eukaryota</taxon>
        <taxon>Fungi</taxon>
        <taxon>Dikarya</taxon>
        <taxon>Ascomycota</taxon>
        <taxon>Pezizomycotina</taxon>
        <taxon>Dothideomycetes</taxon>
        <taxon>Dothideomycetidae</taxon>
        <taxon>Mycosphaerellales</taxon>
        <taxon>Teratosphaeriaceae</taxon>
        <taxon>Baudoinia</taxon>
    </lineage>
</organism>
<evidence type="ECO:0000256" key="2">
    <source>
        <dbReference type="ARBA" id="ARBA00022670"/>
    </source>
</evidence>
<keyword evidence="3" id="KW-0378">Hydrolase</keyword>
<name>M2M365_BAUPA</name>
<evidence type="ECO:0000259" key="4">
    <source>
        <dbReference type="PROSITE" id="PS50600"/>
    </source>
</evidence>
<dbReference type="GO" id="GO:0008234">
    <property type="term" value="F:cysteine-type peptidase activity"/>
    <property type="evidence" value="ECO:0007669"/>
    <property type="project" value="InterPro"/>
</dbReference>
<evidence type="ECO:0000313" key="6">
    <source>
        <dbReference type="Proteomes" id="UP000011761"/>
    </source>
</evidence>
<dbReference type="KEGG" id="bcom:BAUCODRAFT_332766"/>
<reference evidence="5 6" key="1">
    <citation type="journal article" date="2012" name="PLoS Pathog.">
        <title>Diverse lifestyles and strategies of plant pathogenesis encoded in the genomes of eighteen Dothideomycetes fungi.</title>
        <authorList>
            <person name="Ohm R.A."/>
            <person name="Feau N."/>
            <person name="Henrissat B."/>
            <person name="Schoch C.L."/>
            <person name="Horwitz B.A."/>
            <person name="Barry K.W."/>
            <person name="Condon B.J."/>
            <person name="Copeland A.C."/>
            <person name="Dhillon B."/>
            <person name="Glaser F."/>
            <person name="Hesse C.N."/>
            <person name="Kosti I."/>
            <person name="LaButti K."/>
            <person name="Lindquist E.A."/>
            <person name="Lucas S."/>
            <person name="Salamov A.A."/>
            <person name="Bradshaw R.E."/>
            <person name="Ciuffetti L."/>
            <person name="Hamelin R.C."/>
            <person name="Kema G.H.J."/>
            <person name="Lawrence C."/>
            <person name="Scott J.A."/>
            <person name="Spatafora J.W."/>
            <person name="Turgeon B.G."/>
            <person name="de Wit P.J.G.M."/>
            <person name="Zhong S."/>
            <person name="Goodwin S.B."/>
            <person name="Grigoriev I.V."/>
        </authorList>
    </citation>
    <scope>NUCLEOTIDE SEQUENCE [LARGE SCALE GENOMIC DNA]</scope>
    <source>
        <strain evidence="5 6">UAMH 10762</strain>
    </source>
</reference>
<dbReference type="AlphaFoldDB" id="M2M365"/>